<accession>A0A561V3N8</accession>
<protein>
    <submittedName>
        <fullName evidence="1">Uncharacterized protein</fullName>
    </submittedName>
</protein>
<name>A0A561V3N8_9ACTN</name>
<sequence length="353" mass="38776">MPSDEERADSSEPDPYPCRLPSAVRPGVGFTNSIAPHYSSGYRPAMDDFLSFASFLEGAKKAAHRAMDEHGRSEYDNFALQGGVAIEKLAKAVLVSMNPVYLLEMRNGNPDMLLYLGGHLELGEEKVRTVGAKDAIKRLRTLDILPPDPQLDMLIELRNGTAHTSTGDRAKALLPALVENSWALLKKVGIDIGDFWERWSGAVIIAVDQQRSQVERDVEIRIRQAWHRFDDRFAGLPESARERALAEPSSAPYPFDISPFRAPTESHYYILATVGCPCCSGTAMLKVLPSRDIKLGLRLLMDALHCPLCLLSLESPAEVRAAGVQNPWQSGNPPQTMAVSGFQVHSPDAESGD</sequence>
<gene>
    <name evidence="1" type="ORF">FHX80_114713</name>
</gene>
<comment type="caution">
    <text evidence="1">The sequence shown here is derived from an EMBL/GenBank/DDBJ whole genome shotgun (WGS) entry which is preliminary data.</text>
</comment>
<reference evidence="1 2" key="1">
    <citation type="submission" date="2019-06" db="EMBL/GenBank/DDBJ databases">
        <title>Sequencing the genomes of 1000 actinobacteria strains.</title>
        <authorList>
            <person name="Klenk H.-P."/>
        </authorList>
    </citation>
    <scope>NUCLEOTIDE SEQUENCE [LARGE SCALE GENOMIC DNA]</scope>
    <source>
        <strain evidence="1 2">DSM 42059</strain>
    </source>
</reference>
<organism evidence="1 2">
    <name type="scientific">Streptomyces brevispora</name>
    <dbReference type="NCBI Taxonomy" id="887462"/>
    <lineage>
        <taxon>Bacteria</taxon>
        <taxon>Bacillati</taxon>
        <taxon>Actinomycetota</taxon>
        <taxon>Actinomycetes</taxon>
        <taxon>Kitasatosporales</taxon>
        <taxon>Streptomycetaceae</taxon>
        <taxon>Streptomyces</taxon>
    </lineage>
</organism>
<dbReference type="Proteomes" id="UP000318186">
    <property type="component" value="Unassembled WGS sequence"/>
</dbReference>
<dbReference type="AlphaFoldDB" id="A0A561V3N8"/>
<dbReference type="EMBL" id="VIWW01000001">
    <property type="protein sequence ID" value="TWG06218.1"/>
    <property type="molecule type" value="Genomic_DNA"/>
</dbReference>
<proteinExistence type="predicted"/>
<evidence type="ECO:0000313" key="2">
    <source>
        <dbReference type="Proteomes" id="UP000318186"/>
    </source>
</evidence>
<evidence type="ECO:0000313" key="1">
    <source>
        <dbReference type="EMBL" id="TWG06218.1"/>
    </source>
</evidence>